<dbReference type="PANTHER" id="PTHR30615:SF8">
    <property type="entry name" value="UPF0047 PROTEIN C4A8.02C"/>
    <property type="match status" value="1"/>
</dbReference>
<dbReference type="Pfam" id="PF01894">
    <property type="entry name" value="YjbQ"/>
    <property type="match status" value="1"/>
</dbReference>
<organism evidence="1 2">
    <name type="scientific">Pseudohoeflea coraliihabitans</name>
    <dbReference type="NCBI Taxonomy" id="2860393"/>
    <lineage>
        <taxon>Bacteria</taxon>
        <taxon>Pseudomonadati</taxon>
        <taxon>Pseudomonadota</taxon>
        <taxon>Alphaproteobacteria</taxon>
        <taxon>Hyphomicrobiales</taxon>
        <taxon>Rhizobiaceae</taxon>
        <taxon>Pseudohoeflea</taxon>
    </lineage>
</organism>
<evidence type="ECO:0000313" key="2">
    <source>
        <dbReference type="Proteomes" id="UP001430804"/>
    </source>
</evidence>
<protein>
    <submittedName>
        <fullName evidence="1">Secondary thiamine-phosphate synthase enzyme YjbQ</fullName>
    </submittedName>
</protein>
<evidence type="ECO:0000313" key="1">
    <source>
        <dbReference type="EMBL" id="MBW3097399.1"/>
    </source>
</evidence>
<dbReference type="NCBIfam" id="TIGR00149">
    <property type="entry name" value="TIGR00149_YjbQ"/>
    <property type="match status" value="1"/>
</dbReference>
<gene>
    <name evidence="1" type="ORF">KY465_08910</name>
</gene>
<dbReference type="InterPro" id="IPR001602">
    <property type="entry name" value="UPF0047_YjbQ-like"/>
</dbReference>
<keyword evidence="2" id="KW-1185">Reference proteome</keyword>
<accession>A0ABS6WN60</accession>
<proteinExistence type="predicted"/>
<dbReference type="Proteomes" id="UP001430804">
    <property type="component" value="Unassembled WGS sequence"/>
</dbReference>
<reference evidence="1" key="1">
    <citation type="submission" date="2021-07" db="EMBL/GenBank/DDBJ databases">
        <title>Pseudohoeflea marina sp. nov. a polyhydroxyalcanoate-producing bacterium.</title>
        <authorList>
            <person name="Zheng W."/>
            <person name="Yu S."/>
            <person name="Huang Y."/>
        </authorList>
    </citation>
    <scope>NUCLEOTIDE SEQUENCE</scope>
    <source>
        <strain evidence="1">DP4N28-3</strain>
    </source>
</reference>
<sequence>MPHAQTTLEMATTGPGLYEFTDSAQAFVTDAGPTDLGLLTVFVRHTSCALLIQENADPDVQTDLQTFFRRLVPAADDPSMNWIRHRAEGTDDMPAHIRSALTATTLSIPVARSRLTLGTWQGLYLYEHRTRPHQRQLILHLSR</sequence>
<name>A0ABS6WN60_9HYPH</name>
<comment type="caution">
    <text evidence="1">The sequence shown here is derived from an EMBL/GenBank/DDBJ whole genome shotgun (WGS) entry which is preliminary data.</text>
</comment>
<dbReference type="PIRSF" id="PIRSF004681">
    <property type="entry name" value="UCP004681"/>
    <property type="match status" value="1"/>
</dbReference>
<dbReference type="PANTHER" id="PTHR30615">
    <property type="entry name" value="UNCHARACTERIZED PROTEIN YJBQ-RELATED"/>
    <property type="match status" value="1"/>
</dbReference>
<dbReference type="RefSeq" id="WP_219201312.1">
    <property type="nucleotide sequence ID" value="NZ_JAHWQX010000002.1"/>
</dbReference>
<dbReference type="EMBL" id="JAHWQX010000002">
    <property type="protein sequence ID" value="MBW3097399.1"/>
    <property type="molecule type" value="Genomic_DNA"/>
</dbReference>